<evidence type="ECO:0000313" key="3">
    <source>
        <dbReference type="Proteomes" id="UP000529446"/>
    </source>
</evidence>
<proteinExistence type="predicted"/>
<evidence type="ECO:0000259" key="1">
    <source>
        <dbReference type="Pfam" id="PF13643"/>
    </source>
</evidence>
<organism evidence="2 3">
    <name type="scientific">Listeria booriae</name>
    <dbReference type="NCBI Taxonomy" id="1552123"/>
    <lineage>
        <taxon>Bacteria</taxon>
        <taxon>Bacillati</taxon>
        <taxon>Bacillota</taxon>
        <taxon>Bacilli</taxon>
        <taxon>Bacillales</taxon>
        <taxon>Listeriaceae</taxon>
        <taxon>Listeria</taxon>
    </lineage>
</organism>
<accession>A0A7X0YMQ3</accession>
<protein>
    <submittedName>
        <fullName evidence="2">DUF4145 domain-containing protein</fullName>
    </submittedName>
</protein>
<dbReference type="EMBL" id="JAARXI010000006">
    <property type="protein sequence ID" value="MBC2117199.1"/>
    <property type="molecule type" value="Genomic_DNA"/>
</dbReference>
<gene>
    <name evidence="2" type="ORF">HCB06_11285</name>
</gene>
<dbReference type="RefSeq" id="WP_185536086.1">
    <property type="nucleotide sequence ID" value="NZ_JAARXI010000006.1"/>
</dbReference>
<dbReference type="Proteomes" id="UP000529446">
    <property type="component" value="Unassembled WGS sequence"/>
</dbReference>
<dbReference type="Pfam" id="PF13643">
    <property type="entry name" value="DUF4145"/>
    <property type="match status" value="1"/>
</dbReference>
<dbReference type="AlphaFoldDB" id="A0A7X0YMQ3"/>
<feature type="domain" description="DUF4145" evidence="1">
    <location>
        <begin position="102"/>
        <end position="176"/>
    </location>
</feature>
<name>A0A7X0YMQ3_9LIST</name>
<evidence type="ECO:0000313" key="2">
    <source>
        <dbReference type="EMBL" id="MBC2117199.1"/>
    </source>
</evidence>
<sequence length="225" mass="25239">MSTMFSNKNIQPVFTCPYCTKISSHNWESILENHYAVTGIGAQIPSHEIDKIVVAQCNLCHEKSYWFQQFDNVHPFLVYPKIAFNIDLPNNDMPRHIQDIYNEAALIADLSFGASASLSRLALEKLLIHLDYKNGRLVDKIDAIMADGKLSTESAIMMQAIRHDGNVGTHEGSINLQEDGEIPKFLLDSLNTLVDELITKPKVLSARLDKLPDAYKKGITTPENL</sequence>
<dbReference type="InterPro" id="IPR025285">
    <property type="entry name" value="DUF4145"/>
</dbReference>
<reference evidence="2 3" key="1">
    <citation type="submission" date="2020-03" db="EMBL/GenBank/DDBJ databases">
        <title>Soil Listeria distribution.</title>
        <authorList>
            <person name="Liao J."/>
            <person name="Wiedmann M."/>
        </authorList>
    </citation>
    <scope>NUCLEOTIDE SEQUENCE [LARGE SCALE GENOMIC DNA]</scope>
    <source>
        <strain evidence="2 3">FSL L7-0360</strain>
    </source>
</reference>
<comment type="caution">
    <text evidence="2">The sequence shown here is derived from an EMBL/GenBank/DDBJ whole genome shotgun (WGS) entry which is preliminary data.</text>
</comment>